<dbReference type="OrthoDB" id="10055366at2759"/>
<keyword evidence="2" id="KW-1185">Reference proteome</keyword>
<dbReference type="AlphaFoldDB" id="A0A6G0Y000"/>
<accession>A0A6G0Y000</accession>
<feature type="non-terminal residue" evidence="1">
    <location>
        <position position="423"/>
    </location>
</feature>
<organism evidence="1 2">
    <name type="scientific">Aphis craccivora</name>
    <name type="common">Cowpea aphid</name>
    <dbReference type="NCBI Taxonomy" id="307492"/>
    <lineage>
        <taxon>Eukaryota</taxon>
        <taxon>Metazoa</taxon>
        <taxon>Ecdysozoa</taxon>
        <taxon>Arthropoda</taxon>
        <taxon>Hexapoda</taxon>
        <taxon>Insecta</taxon>
        <taxon>Pterygota</taxon>
        <taxon>Neoptera</taxon>
        <taxon>Paraneoptera</taxon>
        <taxon>Hemiptera</taxon>
        <taxon>Sternorrhyncha</taxon>
        <taxon>Aphidomorpha</taxon>
        <taxon>Aphidoidea</taxon>
        <taxon>Aphididae</taxon>
        <taxon>Aphidini</taxon>
        <taxon>Aphis</taxon>
        <taxon>Aphis</taxon>
    </lineage>
</organism>
<evidence type="ECO:0000313" key="2">
    <source>
        <dbReference type="Proteomes" id="UP000478052"/>
    </source>
</evidence>
<dbReference type="EMBL" id="VUJU01007126">
    <property type="protein sequence ID" value="KAF0746652.1"/>
    <property type="molecule type" value="Genomic_DNA"/>
</dbReference>
<evidence type="ECO:0000313" key="1">
    <source>
        <dbReference type="EMBL" id="KAF0746652.1"/>
    </source>
</evidence>
<name>A0A6G0Y000_APHCR</name>
<dbReference type="Proteomes" id="UP000478052">
    <property type="component" value="Unassembled WGS sequence"/>
</dbReference>
<comment type="caution">
    <text evidence="1">The sequence shown here is derived from an EMBL/GenBank/DDBJ whole genome shotgun (WGS) entry which is preliminary data.</text>
</comment>
<gene>
    <name evidence="1" type="ORF">FWK35_00027052</name>
</gene>
<proteinExistence type="predicted"/>
<reference evidence="1 2" key="1">
    <citation type="submission" date="2019-08" db="EMBL/GenBank/DDBJ databases">
        <title>Whole genome of Aphis craccivora.</title>
        <authorList>
            <person name="Voronova N.V."/>
            <person name="Shulinski R.S."/>
            <person name="Bandarenka Y.V."/>
            <person name="Zhorov D.G."/>
            <person name="Warner D."/>
        </authorList>
    </citation>
    <scope>NUCLEOTIDE SEQUENCE [LARGE SCALE GENOMIC DNA]</scope>
    <source>
        <strain evidence="1">180601</strain>
        <tissue evidence="1">Whole Body</tissue>
    </source>
</reference>
<sequence>MADITKNNTSRRGRPAAVSIEEQLALFISHESLLFQNQNILRKLSDNIWKQLEELLDGKITAATLYFNLLQNRGNLMDKLIENTGRLPKNEEIIEYFSEDDNVLDASISSKSENDESENNIEFTIKLKFDDYRKLKPTVRNYKRGKYMKSYTTLKQHYWTSLFYERIWLEKKLPCNYVFKKCVIGNENTKHYFTFIGQCKDCLSKINGWSDDKPSEEDEIWRINICAEPPKKSKLLHTSKRQCKGAEREEVCKLLVHDLPSNWQREKVDKICNFGDKIPPHVYENHVLRQAKNEFKSKILGITEKCPISSLDILKQTSQNGSIHTICFNEFFVHYWSPFQIAVYKSANKLGHTKLAIDGTGSLVQQIKRAHSISHHIFLYEIVLYGYGVQVSVAQMLSEKQDMATIQYWLQKWLMTGVTFPKE</sequence>
<protein>
    <submittedName>
        <fullName evidence="1">Uncharacterized protein</fullName>
    </submittedName>
</protein>